<dbReference type="GO" id="GO:0016787">
    <property type="term" value="F:hydrolase activity"/>
    <property type="evidence" value="ECO:0007669"/>
    <property type="project" value="InterPro"/>
</dbReference>
<dbReference type="PANTHER" id="PTHR43143">
    <property type="entry name" value="METALLOPHOSPHOESTERASE, CALCINEURIN SUPERFAMILY"/>
    <property type="match status" value="1"/>
</dbReference>
<dbReference type="Pfam" id="PF00149">
    <property type="entry name" value="Metallophos"/>
    <property type="match status" value="1"/>
</dbReference>
<reference evidence="2 3" key="1">
    <citation type="journal article" date="2016" name="Nat. Commun.">
        <title>Thousands of microbial genomes shed light on interconnected biogeochemical processes in an aquifer system.</title>
        <authorList>
            <person name="Anantharaman K."/>
            <person name="Brown C.T."/>
            <person name="Hug L.A."/>
            <person name="Sharon I."/>
            <person name="Castelle C.J."/>
            <person name="Probst A.J."/>
            <person name="Thomas B.C."/>
            <person name="Singh A."/>
            <person name="Wilkins M.J."/>
            <person name="Karaoz U."/>
            <person name="Brodie E.L."/>
            <person name="Williams K.H."/>
            <person name="Hubbard S.S."/>
            <person name="Banfield J.F."/>
        </authorList>
    </citation>
    <scope>NUCLEOTIDE SEQUENCE [LARGE SCALE GENOMIC DNA]</scope>
</reference>
<gene>
    <name evidence="2" type="ORF">A3F02_02440</name>
</gene>
<dbReference type="Proteomes" id="UP000176666">
    <property type="component" value="Unassembled WGS sequence"/>
</dbReference>
<proteinExistence type="predicted"/>
<accession>A0A1F5GV02</accession>
<organism evidence="2 3">
    <name type="scientific">Candidatus Curtissbacteria bacterium RIFCSPHIGHO2_12_FULL_38_9b</name>
    <dbReference type="NCBI Taxonomy" id="1797720"/>
    <lineage>
        <taxon>Bacteria</taxon>
        <taxon>Candidatus Curtissiibacteriota</taxon>
    </lineage>
</organism>
<feature type="domain" description="Calcineurin-like phosphoesterase" evidence="1">
    <location>
        <begin position="46"/>
        <end position="225"/>
    </location>
</feature>
<evidence type="ECO:0000259" key="1">
    <source>
        <dbReference type="Pfam" id="PF00149"/>
    </source>
</evidence>
<dbReference type="InterPro" id="IPR029052">
    <property type="entry name" value="Metallo-depent_PP-like"/>
</dbReference>
<dbReference type="SUPFAM" id="SSF56300">
    <property type="entry name" value="Metallo-dependent phosphatases"/>
    <property type="match status" value="1"/>
</dbReference>
<dbReference type="InterPro" id="IPR004843">
    <property type="entry name" value="Calcineurin-like_PHP"/>
</dbReference>
<dbReference type="EMBL" id="MFBJ01000051">
    <property type="protein sequence ID" value="OGD95597.1"/>
    <property type="molecule type" value="Genomic_DNA"/>
</dbReference>
<dbReference type="AlphaFoldDB" id="A0A1F5GV02"/>
<protein>
    <recommendedName>
        <fullName evidence="1">Calcineurin-like phosphoesterase domain-containing protein</fullName>
    </recommendedName>
</protein>
<evidence type="ECO:0000313" key="3">
    <source>
        <dbReference type="Proteomes" id="UP000176666"/>
    </source>
</evidence>
<evidence type="ECO:0000313" key="2">
    <source>
        <dbReference type="EMBL" id="OGD95597.1"/>
    </source>
</evidence>
<name>A0A1F5GV02_9BACT</name>
<dbReference type="InterPro" id="IPR051918">
    <property type="entry name" value="STPP_CPPED1"/>
</dbReference>
<dbReference type="PANTHER" id="PTHR43143:SF1">
    <property type="entry name" value="SERINE_THREONINE-PROTEIN PHOSPHATASE CPPED1"/>
    <property type="match status" value="1"/>
</dbReference>
<dbReference type="Gene3D" id="3.60.21.10">
    <property type="match status" value="1"/>
</dbReference>
<sequence>MRRLLLLLLLVFLSVAVGYSLAKNNFSLKRNSGILPTVQEKRPISRFAIVSDSHSDNGNLEKALARARGFGINFVVGLGDWTTVGTLDELSAAKKVFDGARIPYYLTSGDHDLWDSRNRGEEPLFNYQQVFGSPNHLIERNNIQIVILDNSDIYSGISPQTWKFLSESLEKEAKLKLVMTHKTPFHPDSKHIMGEDSAQVASQAKEFLTLLREKQIDGFFAGDLHFFARYLDPSNTVKISGAFLRITTVGAVTVERNFQGPRFAIVTVYNDYSWEVEDVEIR</sequence>
<comment type="caution">
    <text evidence="2">The sequence shown here is derived from an EMBL/GenBank/DDBJ whole genome shotgun (WGS) entry which is preliminary data.</text>
</comment>